<proteinExistence type="predicted"/>
<reference evidence="6 7" key="1">
    <citation type="submission" date="2018-02" db="EMBL/GenBank/DDBJ databases">
        <authorList>
            <person name="Cohen D.B."/>
            <person name="Kent A.D."/>
        </authorList>
    </citation>
    <scope>NUCLEOTIDE SEQUENCE [LARGE SCALE GENOMIC DNA]</scope>
    <source>
        <strain evidence="6">1</strain>
    </source>
</reference>
<evidence type="ECO:0000256" key="4">
    <source>
        <dbReference type="ARBA" id="ARBA00022840"/>
    </source>
</evidence>
<dbReference type="NCBIfam" id="NF047744">
    <property type="entry name" value="CG0192_rel"/>
    <property type="match status" value="1"/>
</dbReference>
<dbReference type="AlphaFoldDB" id="A0A2N9JHW1"/>
<accession>A0A2N9JHW1</accession>
<dbReference type="Pfam" id="PF18085">
    <property type="entry name" value="Mak_N_cap"/>
    <property type="match status" value="1"/>
</dbReference>
<dbReference type="OrthoDB" id="3787729at2"/>
<dbReference type="RefSeq" id="WP_105185906.1">
    <property type="nucleotide sequence ID" value="NZ_BAAAGO010000040.1"/>
</dbReference>
<evidence type="ECO:0000256" key="3">
    <source>
        <dbReference type="ARBA" id="ARBA00022777"/>
    </source>
</evidence>
<evidence type="ECO:0000259" key="5">
    <source>
        <dbReference type="Pfam" id="PF18085"/>
    </source>
</evidence>
<dbReference type="GO" id="GO:0016301">
    <property type="term" value="F:kinase activity"/>
    <property type="evidence" value="ECO:0007669"/>
    <property type="project" value="UniProtKB-KW"/>
</dbReference>
<dbReference type="EMBL" id="LT985188">
    <property type="protein sequence ID" value="SPD87111.1"/>
    <property type="molecule type" value="Genomic_DNA"/>
</dbReference>
<evidence type="ECO:0000313" key="7">
    <source>
        <dbReference type="Proteomes" id="UP000238164"/>
    </source>
</evidence>
<dbReference type="GO" id="GO:0005524">
    <property type="term" value="F:ATP binding"/>
    <property type="evidence" value="ECO:0007669"/>
    <property type="project" value="UniProtKB-KW"/>
</dbReference>
<keyword evidence="7" id="KW-1185">Reference proteome</keyword>
<name>A0A2N9JHW1_9ACTN</name>
<keyword evidence="3" id="KW-0418">Kinase</keyword>
<evidence type="ECO:0000313" key="6">
    <source>
        <dbReference type="EMBL" id="SPD87111.1"/>
    </source>
</evidence>
<gene>
    <name evidence="6" type="ORF">MPLG2_2081</name>
</gene>
<protein>
    <recommendedName>
        <fullName evidence="5">Maltokinase N-terminal cap domain-containing protein</fullName>
    </recommendedName>
</protein>
<evidence type="ECO:0000256" key="2">
    <source>
        <dbReference type="ARBA" id="ARBA00022741"/>
    </source>
</evidence>
<dbReference type="KEGG" id="mgg:MPLG2_2081"/>
<sequence length="188" mass="20369">MSGTATIHEAQLTPSKLELLAQWLPSQPWFTGDAGDLERVASFRFVDPDGEVGIETMIVRSGGVVYQVPLTYRDEALDGEDAYLVGTTDHSVLGKRWVYDATGDPVYVAELIRVIHEADNEADLSRGEKSMTVVGSGITLVSNASMEAARLVRVLDGEHIHTAVPLGTLTGTWTEGGEERTEVLATIR</sequence>
<organism evidence="6 7">
    <name type="scientific">Micropruina glycogenica</name>
    <dbReference type="NCBI Taxonomy" id="75385"/>
    <lineage>
        <taxon>Bacteria</taxon>
        <taxon>Bacillati</taxon>
        <taxon>Actinomycetota</taxon>
        <taxon>Actinomycetes</taxon>
        <taxon>Propionibacteriales</taxon>
        <taxon>Nocardioidaceae</taxon>
        <taxon>Micropruina</taxon>
    </lineage>
</organism>
<keyword evidence="4" id="KW-0067">ATP-binding</keyword>
<keyword evidence="1" id="KW-0808">Transferase</keyword>
<evidence type="ECO:0000256" key="1">
    <source>
        <dbReference type="ARBA" id="ARBA00022679"/>
    </source>
</evidence>
<dbReference type="Proteomes" id="UP000238164">
    <property type="component" value="Chromosome 1"/>
</dbReference>
<keyword evidence="2" id="KW-0547">Nucleotide-binding</keyword>
<dbReference type="InterPro" id="IPR040999">
    <property type="entry name" value="Mak_N_cap"/>
</dbReference>
<feature type="domain" description="Maltokinase N-terminal cap" evidence="5">
    <location>
        <begin position="23"/>
        <end position="104"/>
    </location>
</feature>